<dbReference type="OrthoDB" id="10305752at2759"/>
<evidence type="ECO:0000313" key="2">
    <source>
        <dbReference type="EMBL" id="KAG2251682.1"/>
    </source>
</evidence>
<name>A0A8X7PJA4_BRACI</name>
<keyword evidence="1" id="KW-1133">Transmembrane helix</keyword>
<evidence type="ECO:0000313" key="3">
    <source>
        <dbReference type="Proteomes" id="UP000886595"/>
    </source>
</evidence>
<evidence type="ECO:0000256" key="1">
    <source>
        <dbReference type="SAM" id="Phobius"/>
    </source>
</evidence>
<sequence length="149" mass="16273">MHADMTAYAQSLLREKPVNPTQKVKERDAMDYSWWWPELQSVFFLGGELSFSVVACVGPPSVGPWRQEALLFGGVVYGLPVTALTVSFSLFLLYTAAVLSSAHGSVWCEVGSFVAELNYKAWSWSLAEFLCSSRLGSVLSGCSFVGSSE</sequence>
<keyword evidence="1" id="KW-0472">Membrane</keyword>
<protein>
    <submittedName>
        <fullName evidence="2">Uncharacterized protein</fullName>
    </submittedName>
</protein>
<comment type="caution">
    <text evidence="2">The sequence shown here is derived from an EMBL/GenBank/DDBJ whole genome shotgun (WGS) entry which is preliminary data.</text>
</comment>
<proteinExistence type="predicted"/>
<dbReference type="EMBL" id="JAAMPC010000016">
    <property type="protein sequence ID" value="KAG2251682.1"/>
    <property type="molecule type" value="Genomic_DNA"/>
</dbReference>
<feature type="transmembrane region" description="Helical" evidence="1">
    <location>
        <begin position="69"/>
        <end position="94"/>
    </location>
</feature>
<reference evidence="2 3" key="1">
    <citation type="submission" date="2020-02" db="EMBL/GenBank/DDBJ databases">
        <authorList>
            <person name="Ma Q."/>
            <person name="Huang Y."/>
            <person name="Song X."/>
            <person name="Pei D."/>
        </authorList>
    </citation>
    <scope>NUCLEOTIDE SEQUENCE [LARGE SCALE GENOMIC DNA]</scope>
    <source>
        <strain evidence="2">Sxm20200214</strain>
        <tissue evidence="2">Leaf</tissue>
    </source>
</reference>
<accession>A0A8X7PJA4</accession>
<gene>
    <name evidence="2" type="ORF">Bca52824_081818</name>
</gene>
<dbReference type="AlphaFoldDB" id="A0A8X7PJA4"/>
<keyword evidence="1" id="KW-0812">Transmembrane</keyword>
<dbReference type="Proteomes" id="UP000886595">
    <property type="component" value="Unassembled WGS sequence"/>
</dbReference>
<keyword evidence="3" id="KW-1185">Reference proteome</keyword>
<organism evidence="2 3">
    <name type="scientific">Brassica carinata</name>
    <name type="common">Ethiopian mustard</name>
    <name type="synonym">Abyssinian cabbage</name>
    <dbReference type="NCBI Taxonomy" id="52824"/>
    <lineage>
        <taxon>Eukaryota</taxon>
        <taxon>Viridiplantae</taxon>
        <taxon>Streptophyta</taxon>
        <taxon>Embryophyta</taxon>
        <taxon>Tracheophyta</taxon>
        <taxon>Spermatophyta</taxon>
        <taxon>Magnoliopsida</taxon>
        <taxon>eudicotyledons</taxon>
        <taxon>Gunneridae</taxon>
        <taxon>Pentapetalae</taxon>
        <taxon>rosids</taxon>
        <taxon>malvids</taxon>
        <taxon>Brassicales</taxon>
        <taxon>Brassicaceae</taxon>
        <taxon>Brassiceae</taxon>
        <taxon>Brassica</taxon>
    </lineage>
</organism>